<comment type="caution">
    <text evidence="2">The sequence shown here is derived from an EMBL/GenBank/DDBJ whole genome shotgun (WGS) entry which is preliminary data.</text>
</comment>
<dbReference type="SUPFAM" id="SSF51905">
    <property type="entry name" value="FAD/NAD(P)-binding domain"/>
    <property type="match status" value="1"/>
</dbReference>
<dbReference type="RefSeq" id="WP_204605962.1">
    <property type="nucleotide sequence ID" value="NZ_JBHSED010000025.1"/>
</dbReference>
<reference evidence="3" key="1">
    <citation type="journal article" date="2019" name="Int. J. Syst. Evol. Microbiol.">
        <title>The Global Catalogue of Microorganisms (GCM) 10K type strain sequencing project: providing services to taxonomists for standard genome sequencing and annotation.</title>
        <authorList>
            <consortium name="The Broad Institute Genomics Platform"/>
            <consortium name="The Broad Institute Genome Sequencing Center for Infectious Disease"/>
            <person name="Wu L."/>
            <person name="Ma J."/>
        </authorList>
    </citation>
    <scope>NUCLEOTIDE SEQUENCE [LARGE SCALE GENOMIC DNA]</scope>
    <source>
        <strain evidence="3">CGMCC 4.1641</strain>
    </source>
</reference>
<keyword evidence="3" id="KW-1185">Reference proteome</keyword>
<proteinExistence type="predicted"/>
<evidence type="ECO:0000313" key="3">
    <source>
        <dbReference type="Proteomes" id="UP001595755"/>
    </source>
</evidence>
<dbReference type="EMBL" id="JBHSED010000025">
    <property type="protein sequence ID" value="MFC4304486.1"/>
    <property type="molecule type" value="Genomic_DNA"/>
</dbReference>
<evidence type="ECO:0000313" key="2">
    <source>
        <dbReference type="EMBL" id="MFC4304486.1"/>
    </source>
</evidence>
<dbReference type="PANTHER" id="PTHR40254:SF1">
    <property type="entry name" value="BLR0577 PROTEIN"/>
    <property type="match status" value="1"/>
</dbReference>
<dbReference type="Proteomes" id="UP001595755">
    <property type="component" value="Unassembled WGS sequence"/>
</dbReference>
<accession>A0ABV8SA91</accession>
<evidence type="ECO:0000259" key="1">
    <source>
        <dbReference type="Pfam" id="PF13454"/>
    </source>
</evidence>
<feature type="domain" description="FAD-dependent urate hydroxylase HpyO/Asp monooxygenase CreE-like FAD/NAD(P)-binding" evidence="1">
    <location>
        <begin position="6"/>
        <end position="178"/>
    </location>
</feature>
<dbReference type="InterPro" id="IPR038732">
    <property type="entry name" value="HpyO/CreE_NAD-binding"/>
</dbReference>
<protein>
    <submittedName>
        <fullName evidence="2">FAD/NAD(P)-binding protein</fullName>
    </submittedName>
</protein>
<dbReference type="PANTHER" id="PTHR40254">
    <property type="entry name" value="BLR0577 PROTEIN"/>
    <property type="match status" value="1"/>
</dbReference>
<sequence length="569" mass="64178">MTNSVAIIGCGPWGLAVLERLIYHFSREDRKGLRAEIHVVEPKAPGVGVYEQHTPDYFLLNTVCGQIDLFGHRYLNGEHTAPYEPLSFYEWLRANKYQTDDYGSQREVQRSDFLPRAWLGRYLHWVFLTLIAHLPENLTVRIHRDYADDILSLGDREAIRLRNKEALVVDCAIVTVGHAETVSAAQDPVSAGRPLDAFPYQRLLSTVLPGQTVIVQGMGLTSVDVITCLTVGNGGKFERRGNGKLTYLPSGNEPVLLQCSRSGLPYLSRPARMEYDLSAYTPTFVTKENIDRIKEQRKIDFRQDILPLLWQEMHSLYRLASKNGAELEFDPELRFWGENRSYEDSAAYQQAVLRQYGLDILEANQGTASKSAIELVRVLRDLFRYAVDFGGLTESSFVDFHSNIVPMLYRTAVGPPVHKVEELRALVEAGVLHYPFGKSPDIVFQRGKWLARSTSLKSASTRTADHLILGYVQPMPAEMSSVLLNNLFRSGRFKRLNSEVNSGIAINPAFNPISQSKESQPLLYVLGLITEGSRNLNLYIPSPESRLRAFLDADKCAADIVRKLQWVNT</sequence>
<dbReference type="InterPro" id="IPR036188">
    <property type="entry name" value="FAD/NAD-bd_sf"/>
</dbReference>
<dbReference type="InterPro" id="IPR052189">
    <property type="entry name" value="L-asp_N-monooxygenase_NS-form"/>
</dbReference>
<name>A0ABV8SA91_9BACL</name>
<dbReference type="Pfam" id="PF13454">
    <property type="entry name" value="NAD_binding_9"/>
    <property type="match status" value="1"/>
</dbReference>
<gene>
    <name evidence="2" type="ORF">ACFO1S_13745</name>
</gene>
<organism evidence="2 3">
    <name type="scientific">Cohnella boryungensis</name>
    <dbReference type="NCBI Taxonomy" id="768479"/>
    <lineage>
        <taxon>Bacteria</taxon>
        <taxon>Bacillati</taxon>
        <taxon>Bacillota</taxon>
        <taxon>Bacilli</taxon>
        <taxon>Bacillales</taxon>
        <taxon>Paenibacillaceae</taxon>
        <taxon>Cohnella</taxon>
    </lineage>
</organism>